<protein>
    <submittedName>
        <fullName evidence="1">Uncharacterized protein</fullName>
    </submittedName>
</protein>
<proteinExistence type="predicted"/>
<dbReference type="RefSeq" id="XP_067520083.1">
    <property type="nucleotide sequence ID" value="XM_067663982.1"/>
</dbReference>
<evidence type="ECO:0000313" key="2">
    <source>
        <dbReference type="Proteomes" id="UP000009138"/>
    </source>
</evidence>
<evidence type="ECO:0000313" key="1">
    <source>
        <dbReference type="EMBL" id="EIE84687.1"/>
    </source>
</evidence>
<reference evidence="1 2" key="1">
    <citation type="journal article" date="2009" name="PLoS Genet.">
        <title>Genomic analysis of the basal lineage fungus Rhizopus oryzae reveals a whole-genome duplication.</title>
        <authorList>
            <person name="Ma L.-J."/>
            <person name="Ibrahim A.S."/>
            <person name="Skory C."/>
            <person name="Grabherr M.G."/>
            <person name="Burger G."/>
            <person name="Butler M."/>
            <person name="Elias M."/>
            <person name="Idnurm A."/>
            <person name="Lang B.F."/>
            <person name="Sone T."/>
            <person name="Abe A."/>
            <person name="Calvo S.E."/>
            <person name="Corrochano L.M."/>
            <person name="Engels R."/>
            <person name="Fu J."/>
            <person name="Hansberg W."/>
            <person name="Kim J.-M."/>
            <person name="Kodira C.D."/>
            <person name="Koehrsen M.J."/>
            <person name="Liu B."/>
            <person name="Miranda-Saavedra D."/>
            <person name="O'Leary S."/>
            <person name="Ortiz-Castellanos L."/>
            <person name="Poulter R."/>
            <person name="Rodriguez-Romero J."/>
            <person name="Ruiz-Herrera J."/>
            <person name="Shen Y.-Q."/>
            <person name="Zeng Q."/>
            <person name="Galagan J."/>
            <person name="Birren B.W."/>
            <person name="Cuomo C.A."/>
            <person name="Wickes B.L."/>
        </authorList>
    </citation>
    <scope>NUCLEOTIDE SEQUENCE [LARGE SCALE GENOMIC DNA]</scope>
    <source>
        <strain evidence="2">RA 99-880 / ATCC MYA-4621 / FGSC 9543 / NRRL 43880</strain>
    </source>
</reference>
<accession>I1C8A7</accession>
<dbReference type="GeneID" id="93616363"/>
<organism evidence="1 2">
    <name type="scientific">Rhizopus delemar (strain RA 99-880 / ATCC MYA-4621 / FGSC 9543 / NRRL 43880)</name>
    <name type="common">Mucormycosis agent</name>
    <name type="synonym">Rhizopus arrhizus var. delemar</name>
    <dbReference type="NCBI Taxonomy" id="246409"/>
    <lineage>
        <taxon>Eukaryota</taxon>
        <taxon>Fungi</taxon>
        <taxon>Fungi incertae sedis</taxon>
        <taxon>Mucoromycota</taxon>
        <taxon>Mucoromycotina</taxon>
        <taxon>Mucoromycetes</taxon>
        <taxon>Mucorales</taxon>
        <taxon>Mucorineae</taxon>
        <taxon>Rhizopodaceae</taxon>
        <taxon>Rhizopus</taxon>
    </lineage>
</organism>
<dbReference type="AlphaFoldDB" id="I1C8A7"/>
<gene>
    <name evidence="1" type="ORF">RO3G_09397</name>
</gene>
<name>I1C8A7_RHIO9</name>
<keyword evidence="2" id="KW-1185">Reference proteome</keyword>
<dbReference type="VEuPathDB" id="FungiDB:RO3G_09397"/>
<dbReference type="InParanoid" id="I1C8A7"/>
<dbReference type="EMBL" id="CH476738">
    <property type="protein sequence ID" value="EIE84687.1"/>
    <property type="molecule type" value="Genomic_DNA"/>
</dbReference>
<dbReference type="Proteomes" id="UP000009138">
    <property type="component" value="Unassembled WGS sequence"/>
</dbReference>
<sequence>MMNERFIVYIKPMLDFWNNMKLNTQLDVQSDVRIIEASQTRAVSFSLSQLERKESSMMGRKKLFKPKNAIKNHCLRFLGDAMDELNKLE</sequence>